<evidence type="ECO:0000313" key="2">
    <source>
        <dbReference type="Proteomes" id="UP000050326"/>
    </source>
</evidence>
<name>A0A0P8WB43_9CLOT</name>
<keyword evidence="2" id="KW-1185">Reference proteome</keyword>
<accession>A0A0P8WB43</accession>
<proteinExistence type="predicted"/>
<dbReference type="AlphaFoldDB" id="A0A0P8WB43"/>
<dbReference type="RefSeq" id="WP_054873483.1">
    <property type="nucleotide sequence ID" value="NZ_LKET01000016.1"/>
</dbReference>
<organism evidence="1 2">
    <name type="scientific">Oxobacter pfennigii</name>
    <dbReference type="NCBI Taxonomy" id="36849"/>
    <lineage>
        <taxon>Bacteria</taxon>
        <taxon>Bacillati</taxon>
        <taxon>Bacillota</taxon>
        <taxon>Clostridia</taxon>
        <taxon>Eubacteriales</taxon>
        <taxon>Clostridiaceae</taxon>
        <taxon>Oxobacter</taxon>
    </lineage>
</organism>
<sequence>MFCGKEKKTDKKGAPIPKIEQLLPDMMDISATDSVKIKCSAIEIVSMLEVHHPDMIRVLTDCSMTLNEAKLYLTRVIEMSLSHHMMHKI</sequence>
<evidence type="ECO:0000313" key="1">
    <source>
        <dbReference type="EMBL" id="KPU45862.1"/>
    </source>
</evidence>
<protein>
    <submittedName>
        <fullName evidence="1">Uncharacterized protein</fullName>
    </submittedName>
</protein>
<gene>
    <name evidence="1" type="ORF">OXPF_03300</name>
</gene>
<dbReference type="Proteomes" id="UP000050326">
    <property type="component" value="Unassembled WGS sequence"/>
</dbReference>
<comment type="caution">
    <text evidence="1">The sequence shown here is derived from an EMBL/GenBank/DDBJ whole genome shotgun (WGS) entry which is preliminary data.</text>
</comment>
<reference evidence="1 2" key="1">
    <citation type="submission" date="2015-09" db="EMBL/GenBank/DDBJ databases">
        <title>Genome sequence of Oxobacter pfennigii DSM 3222.</title>
        <authorList>
            <person name="Poehlein A."/>
            <person name="Bengelsdorf F.R."/>
            <person name="Schiel-Bengelsdorf B."/>
            <person name="Duerre P."/>
            <person name="Daniel R."/>
        </authorList>
    </citation>
    <scope>NUCLEOTIDE SEQUENCE [LARGE SCALE GENOMIC DNA]</scope>
    <source>
        <strain evidence="1 2">DSM 3222</strain>
    </source>
</reference>
<dbReference type="EMBL" id="LKET01000016">
    <property type="protein sequence ID" value="KPU45862.1"/>
    <property type="molecule type" value="Genomic_DNA"/>
</dbReference>